<gene>
    <name evidence="1" type="ORF">ACFSUS_00140</name>
</gene>
<evidence type="ECO:0000313" key="1">
    <source>
        <dbReference type="EMBL" id="MFD2569020.1"/>
    </source>
</evidence>
<evidence type="ECO:0008006" key="3">
    <source>
        <dbReference type="Google" id="ProtNLM"/>
    </source>
</evidence>
<proteinExistence type="predicted"/>
<accession>A0ABW5LWJ9</accession>
<reference evidence="2" key="1">
    <citation type="journal article" date="2019" name="Int. J. Syst. Evol. Microbiol.">
        <title>The Global Catalogue of Microorganisms (GCM) 10K type strain sequencing project: providing services to taxonomists for standard genome sequencing and annotation.</title>
        <authorList>
            <consortium name="The Broad Institute Genomics Platform"/>
            <consortium name="The Broad Institute Genome Sequencing Center for Infectious Disease"/>
            <person name="Wu L."/>
            <person name="Ma J."/>
        </authorList>
    </citation>
    <scope>NUCLEOTIDE SEQUENCE [LARGE SCALE GENOMIC DNA]</scope>
    <source>
        <strain evidence="2">KCTC 42805</strain>
    </source>
</reference>
<comment type="caution">
    <text evidence="1">The sequence shown here is derived from an EMBL/GenBank/DDBJ whole genome shotgun (WGS) entry which is preliminary data.</text>
</comment>
<protein>
    <recommendedName>
        <fullName evidence="3">DUF4369 domain-containing protein</fullName>
    </recommendedName>
</protein>
<dbReference type="Proteomes" id="UP001597469">
    <property type="component" value="Unassembled WGS sequence"/>
</dbReference>
<dbReference type="EMBL" id="JBHULN010000001">
    <property type="protein sequence ID" value="MFD2569020.1"/>
    <property type="molecule type" value="Genomic_DNA"/>
</dbReference>
<sequence length="154" mass="17167">MKTLDLFRPIGVIFLLFCTLSCGLKPVERETYIEGKVLLSSGQPAVNYPLQINYYKASEGFYGRGELVVLQKLTTNQDGAFSYQGLFKSGGLGAGHYELSYGYSVYLNNQYYTVDSVSAEIPGQYAQGQINHQYDGSLFPSKRHIIKIVLKKGN</sequence>
<keyword evidence="2" id="KW-1185">Reference proteome</keyword>
<name>A0ABW5LWJ9_9BACT</name>
<evidence type="ECO:0000313" key="2">
    <source>
        <dbReference type="Proteomes" id="UP001597469"/>
    </source>
</evidence>
<dbReference type="RefSeq" id="WP_381517369.1">
    <property type="nucleotide sequence ID" value="NZ_JBHULN010000001.1"/>
</dbReference>
<organism evidence="1 2">
    <name type="scientific">Spirosoma soli</name>
    <dbReference type="NCBI Taxonomy" id="1770529"/>
    <lineage>
        <taxon>Bacteria</taxon>
        <taxon>Pseudomonadati</taxon>
        <taxon>Bacteroidota</taxon>
        <taxon>Cytophagia</taxon>
        <taxon>Cytophagales</taxon>
        <taxon>Cytophagaceae</taxon>
        <taxon>Spirosoma</taxon>
    </lineage>
</organism>